<reference evidence="1 2" key="1">
    <citation type="submission" date="2024-03" db="EMBL/GenBank/DDBJ databases">
        <title>Cognatishimia coralii sp. nov., a marine bacterium isolated from coral surrounding seawater.</title>
        <authorList>
            <person name="Liu X."/>
            <person name="Liu S."/>
            <person name="Sun H."/>
            <person name="Zhang Y."/>
        </authorList>
    </citation>
    <scope>NUCLEOTIDE SEQUENCE [LARGE SCALE GENOMIC DNA]</scope>
    <source>
        <strain evidence="1 2">D5M38</strain>
    </source>
</reference>
<dbReference type="InterPro" id="IPR008767">
    <property type="entry name" value="Phage_SPP1_head-tail_adaptor"/>
</dbReference>
<evidence type="ECO:0000313" key="1">
    <source>
        <dbReference type="EMBL" id="MEJ5216834.1"/>
    </source>
</evidence>
<dbReference type="Proteomes" id="UP001368270">
    <property type="component" value="Unassembled WGS sequence"/>
</dbReference>
<gene>
    <name evidence="1" type="ORF">WG622_01155</name>
</gene>
<organism evidence="1 2">
    <name type="scientific">Cognatishimia coralii</name>
    <dbReference type="NCBI Taxonomy" id="3083254"/>
    <lineage>
        <taxon>Bacteria</taxon>
        <taxon>Pseudomonadati</taxon>
        <taxon>Pseudomonadota</taxon>
        <taxon>Alphaproteobacteria</taxon>
        <taxon>Rhodobacterales</taxon>
        <taxon>Paracoccaceae</taxon>
        <taxon>Cognatishimia</taxon>
    </lineage>
</organism>
<evidence type="ECO:0000313" key="2">
    <source>
        <dbReference type="Proteomes" id="UP001368270"/>
    </source>
</evidence>
<comment type="caution">
    <text evidence="1">The sequence shown here is derived from an EMBL/GenBank/DDBJ whole genome shotgun (WGS) entry which is preliminary data.</text>
</comment>
<sequence length="112" mass="12240">MSLPNLNRLLALEAPTQVADGAGGFSETWAVLGSLWAEVKPRTGRDREREAVGTARVEYRITVRALPVGQSSRPTPGQRFREGVRLFRIVAVADQGAEGRFLTCFAREEVAA</sequence>
<protein>
    <submittedName>
        <fullName evidence="1">Head-tail adaptor protein</fullName>
    </submittedName>
</protein>
<dbReference type="Pfam" id="PF05521">
    <property type="entry name" value="Phage_HCP"/>
    <property type="match status" value="1"/>
</dbReference>
<name>A0ABU8QBP5_9RHOB</name>
<accession>A0ABU8QBP5</accession>
<dbReference type="EMBL" id="JBBGAZ010000001">
    <property type="protein sequence ID" value="MEJ5216834.1"/>
    <property type="molecule type" value="Genomic_DNA"/>
</dbReference>
<keyword evidence="2" id="KW-1185">Reference proteome</keyword>
<dbReference type="RefSeq" id="WP_339401914.1">
    <property type="nucleotide sequence ID" value="NZ_JBBGAZ010000001.1"/>
</dbReference>
<dbReference type="Gene3D" id="2.40.10.270">
    <property type="entry name" value="Bacteriophage SPP1 head-tail adaptor protein"/>
    <property type="match status" value="1"/>
</dbReference>
<dbReference type="InterPro" id="IPR038666">
    <property type="entry name" value="SSP1_head-tail_sf"/>
</dbReference>
<proteinExistence type="predicted"/>